<evidence type="ECO:0000256" key="5">
    <source>
        <dbReference type="ARBA" id="ARBA00022777"/>
    </source>
</evidence>
<evidence type="ECO:0000256" key="3">
    <source>
        <dbReference type="ARBA" id="ARBA00022679"/>
    </source>
</evidence>
<dbReference type="InterPro" id="IPR017441">
    <property type="entry name" value="Protein_kinase_ATP_BS"/>
</dbReference>
<dbReference type="Gene3D" id="3.30.200.20">
    <property type="entry name" value="Phosphorylase Kinase, domain 1"/>
    <property type="match status" value="1"/>
</dbReference>
<protein>
    <recommendedName>
        <fullName evidence="1">non-specific serine/threonine protein kinase</fullName>
        <ecNumber evidence="1">2.7.11.1</ecNumber>
    </recommendedName>
</protein>
<dbReference type="InterPro" id="IPR000719">
    <property type="entry name" value="Prot_kinase_dom"/>
</dbReference>
<keyword evidence="6 7" id="KW-0067">ATP-binding</keyword>
<keyword evidence="5" id="KW-0418">Kinase</keyword>
<keyword evidence="2" id="KW-0723">Serine/threonine-protein kinase</keyword>
<reference evidence="12" key="1">
    <citation type="journal article" date="2019" name="Int. J. Syst. Evol. Microbiol.">
        <title>The Global Catalogue of Microorganisms (GCM) 10K type strain sequencing project: providing services to taxonomists for standard genome sequencing and annotation.</title>
        <authorList>
            <consortium name="The Broad Institute Genomics Platform"/>
            <consortium name="The Broad Institute Genome Sequencing Center for Infectious Disease"/>
            <person name="Wu L."/>
            <person name="Ma J."/>
        </authorList>
    </citation>
    <scope>NUCLEOTIDE SEQUENCE [LARGE SCALE GENOMIC DNA]</scope>
    <source>
        <strain evidence="12">JCM 18127</strain>
    </source>
</reference>
<feature type="domain" description="Protein kinase" evidence="10">
    <location>
        <begin position="9"/>
        <end position="260"/>
    </location>
</feature>
<dbReference type="Proteomes" id="UP001500621">
    <property type="component" value="Unassembled WGS sequence"/>
</dbReference>
<feature type="region of interest" description="Disordered" evidence="8">
    <location>
        <begin position="371"/>
        <end position="408"/>
    </location>
</feature>
<dbReference type="PANTHER" id="PTHR43289:SF6">
    <property type="entry name" value="SERINE_THREONINE-PROTEIN KINASE NEKL-3"/>
    <property type="match status" value="1"/>
</dbReference>
<keyword evidence="12" id="KW-1185">Reference proteome</keyword>
<feature type="compositionally biased region" description="Polar residues" evidence="8">
    <location>
        <begin position="375"/>
        <end position="386"/>
    </location>
</feature>
<dbReference type="SMART" id="SM00220">
    <property type="entry name" value="S_TKc"/>
    <property type="match status" value="1"/>
</dbReference>
<gene>
    <name evidence="11" type="ORF">GCM10023226_33910</name>
</gene>
<dbReference type="CDD" id="cd14014">
    <property type="entry name" value="STKc_PknB_like"/>
    <property type="match status" value="1"/>
</dbReference>
<comment type="caution">
    <text evidence="11">The sequence shown here is derived from an EMBL/GenBank/DDBJ whole genome shotgun (WGS) entry which is preliminary data.</text>
</comment>
<evidence type="ECO:0000259" key="10">
    <source>
        <dbReference type="PROSITE" id="PS50011"/>
    </source>
</evidence>
<sequence length="506" mass="52378">MTEVIGGRYSRDRVVGRGGMGAVWFGRDELLGRPVAVKRLGGQVGVDNTDAERAEREARIAARIVHPNVVAVFDLVDAEDGLWLVMEYVAGSTLSERIKAAGRLTPDESAAVLAQAAEALTAAHEAGVVHRDVKPSNILVTEDGVAKLSDFGIARAEQDPSLTATGLVTGSPAYISPEVASGRPATPASDVWSLGATAFHALTGHPPYDVGDNVLGALYRIVHEQPPELADGGWLAPLVRGTMVQDPAARWSMVQVTEFLHAGPDRSAQVSVPVSVSAPGPTPSSSTLEEPPTALAPVLAGAGPVIDEATTQVAPTPAAAPAPPPVIPPGRPGSEGGRRAARPGRALPVVVGVVLLAVTVLVALLLLTGGDDEQQTPSAGGSTSATGEPSPSQGSPSPSEPAAPTADEMESYVADYVSLAASDPSAAFDQLTPAYQRASNGFPGYEGFWGGVTDVNVRSATADPDTLTITYEYSYRFEGRQRRDTVRMTLEQTDDGALLIAGADTL</sequence>
<keyword evidence="3" id="KW-0808">Transferase</keyword>
<keyword evidence="9" id="KW-0812">Transmembrane</keyword>
<name>A0ABP8WPF8_9ACTN</name>
<dbReference type="PROSITE" id="PS50011">
    <property type="entry name" value="PROTEIN_KINASE_DOM"/>
    <property type="match status" value="1"/>
</dbReference>
<feature type="compositionally biased region" description="Pro residues" evidence="8">
    <location>
        <begin position="318"/>
        <end position="331"/>
    </location>
</feature>
<dbReference type="Pfam" id="PF00069">
    <property type="entry name" value="Pkinase"/>
    <property type="match status" value="1"/>
</dbReference>
<accession>A0ABP8WPF8</accession>
<dbReference type="InterPro" id="IPR008271">
    <property type="entry name" value="Ser/Thr_kinase_AS"/>
</dbReference>
<evidence type="ECO:0000313" key="12">
    <source>
        <dbReference type="Proteomes" id="UP001500621"/>
    </source>
</evidence>
<dbReference type="Gene3D" id="1.10.510.10">
    <property type="entry name" value="Transferase(Phosphotransferase) domain 1"/>
    <property type="match status" value="1"/>
</dbReference>
<evidence type="ECO:0000256" key="2">
    <source>
        <dbReference type="ARBA" id="ARBA00022527"/>
    </source>
</evidence>
<keyword evidence="9" id="KW-0472">Membrane</keyword>
<feature type="region of interest" description="Disordered" evidence="8">
    <location>
        <begin position="314"/>
        <end position="341"/>
    </location>
</feature>
<dbReference type="InterPro" id="IPR011009">
    <property type="entry name" value="Kinase-like_dom_sf"/>
</dbReference>
<dbReference type="EMBL" id="BAABIM010000004">
    <property type="protein sequence ID" value="GAA4693262.1"/>
    <property type="molecule type" value="Genomic_DNA"/>
</dbReference>
<keyword evidence="4 7" id="KW-0547">Nucleotide-binding</keyword>
<organism evidence="11 12">
    <name type="scientific">Nocardioides nanhaiensis</name>
    <dbReference type="NCBI Taxonomy" id="1476871"/>
    <lineage>
        <taxon>Bacteria</taxon>
        <taxon>Bacillati</taxon>
        <taxon>Actinomycetota</taxon>
        <taxon>Actinomycetes</taxon>
        <taxon>Propionibacteriales</taxon>
        <taxon>Nocardioidaceae</taxon>
        <taxon>Nocardioides</taxon>
    </lineage>
</organism>
<dbReference type="PROSITE" id="PS00107">
    <property type="entry name" value="PROTEIN_KINASE_ATP"/>
    <property type="match status" value="1"/>
</dbReference>
<evidence type="ECO:0000256" key="8">
    <source>
        <dbReference type="SAM" id="MobiDB-lite"/>
    </source>
</evidence>
<evidence type="ECO:0000256" key="1">
    <source>
        <dbReference type="ARBA" id="ARBA00012513"/>
    </source>
</evidence>
<proteinExistence type="predicted"/>
<feature type="compositionally biased region" description="Low complexity" evidence="8">
    <location>
        <begin position="387"/>
        <end position="404"/>
    </location>
</feature>
<dbReference type="PANTHER" id="PTHR43289">
    <property type="entry name" value="MITOGEN-ACTIVATED PROTEIN KINASE KINASE KINASE 20-RELATED"/>
    <property type="match status" value="1"/>
</dbReference>
<feature type="transmembrane region" description="Helical" evidence="9">
    <location>
        <begin position="346"/>
        <end position="367"/>
    </location>
</feature>
<evidence type="ECO:0000256" key="6">
    <source>
        <dbReference type="ARBA" id="ARBA00022840"/>
    </source>
</evidence>
<evidence type="ECO:0000313" key="11">
    <source>
        <dbReference type="EMBL" id="GAA4693262.1"/>
    </source>
</evidence>
<feature type="binding site" evidence="7">
    <location>
        <position position="38"/>
    </location>
    <ligand>
        <name>ATP</name>
        <dbReference type="ChEBI" id="CHEBI:30616"/>
    </ligand>
</feature>
<evidence type="ECO:0000256" key="4">
    <source>
        <dbReference type="ARBA" id="ARBA00022741"/>
    </source>
</evidence>
<evidence type="ECO:0000256" key="7">
    <source>
        <dbReference type="PROSITE-ProRule" id="PRU10141"/>
    </source>
</evidence>
<evidence type="ECO:0000256" key="9">
    <source>
        <dbReference type="SAM" id="Phobius"/>
    </source>
</evidence>
<dbReference type="SUPFAM" id="SSF56112">
    <property type="entry name" value="Protein kinase-like (PK-like)"/>
    <property type="match status" value="1"/>
</dbReference>
<feature type="region of interest" description="Disordered" evidence="8">
    <location>
        <begin position="271"/>
        <end position="291"/>
    </location>
</feature>
<dbReference type="EC" id="2.7.11.1" evidence="1"/>
<keyword evidence="9" id="KW-1133">Transmembrane helix</keyword>
<dbReference type="PROSITE" id="PS00108">
    <property type="entry name" value="PROTEIN_KINASE_ST"/>
    <property type="match status" value="1"/>
</dbReference>